<dbReference type="RefSeq" id="WP_108154009.1">
    <property type="nucleotide sequence ID" value="NZ_CP026304.1"/>
</dbReference>
<dbReference type="InterPro" id="IPR014729">
    <property type="entry name" value="Rossmann-like_a/b/a_fold"/>
</dbReference>
<evidence type="ECO:0000313" key="3">
    <source>
        <dbReference type="EMBL" id="AVZ76719.1"/>
    </source>
</evidence>
<dbReference type="PANTHER" id="PTHR46268">
    <property type="entry name" value="STRESS RESPONSE PROTEIN NHAX"/>
    <property type="match status" value="1"/>
</dbReference>
<dbReference type="AlphaFoldDB" id="A0A2R4TC65"/>
<dbReference type="Pfam" id="PF00582">
    <property type="entry name" value="Usp"/>
    <property type="match status" value="2"/>
</dbReference>
<dbReference type="OrthoDB" id="4867015at2"/>
<dbReference type="Gene3D" id="3.40.50.620">
    <property type="entry name" value="HUPs"/>
    <property type="match status" value="2"/>
</dbReference>
<feature type="domain" description="UspA" evidence="2">
    <location>
        <begin position="1"/>
        <end position="136"/>
    </location>
</feature>
<sequence length="292" mass="31160">MSRTVTVGLDGSRESMAAVDWAAREALARGLPLRLVHAWDLEPDVHTPLIGPDTRRHWAERTPRKAAEWVHRHHPGLKVETAMRCGEPAAVLCEAANEADLLVLGSRGLGAIAGFVVGSVSLAVVARTRHPVVLVRDQEPQVSAGAPGAVNGDVVLGVDISHPCDELLEFAFAHADRHRAGLRVVHSWNFPLVWGSDAAAAAVVLKGDLEAAKTDALAAVLLPWRNKFPEVRVTEECRLGRPASDLLAAARGARLVVVGRRNRTSSIGTHTGPVTHSVLHHCAAPVAVVPHD</sequence>
<evidence type="ECO:0000256" key="1">
    <source>
        <dbReference type="ARBA" id="ARBA00008791"/>
    </source>
</evidence>
<name>A0A2R4TC65_9ACTN</name>
<reference evidence="3 4" key="1">
    <citation type="submission" date="2018-01" db="EMBL/GenBank/DDBJ databases">
        <title>Complete genome sequence of Streptomyces lunaelactis MM109T, a Ferroverdin A producer isolated from cave moonmilk deposits.</title>
        <authorList>
            <person name="Naome A."/>
            <person name="Martinet L."/>
            <person name="Maciejewska M."/>
            <person name="Anderssen S."/>
            <person name="Adam D."/>
            <person name="Tenconi E."/>
            <person name="Deflandre B."/>
            <person name="Arguelles-Arias A."/>
            <person name="Calusinska M."/>
            <person name="Copieters W."/>
            <person name="Karim L."/>
            <person name="Hanikenne M."/>
            <person name="Baurain D."/>
            <person name="van Wezel G."/>
            <person name="Smargiasso N."/>
            <person name="de Pauw E."/>
            <person name="Delfosse P."/>
            <person name="Rigali S."/>
        </authorList>
    </citation>
    <scope>NUCLEOTIDE SEQUENCE [LARGE SCALE GENOMIC DNA]</scope>
    <source>
        <strain evidence="3 4">MM109</strain>
    </source>
</reference>
<protein>
    <submittedName>
        <fullName evidence="3">Stress-inducible protein</fullName>
    </submittedName>
</protein>
<dbReference type="GeneID" id="55660553"/>
<dbReference type="SUPFAM" id="SSF52402">
    <property type="entry name" value="Adenine nucleotide alpha hydrolases-like"/>
    <property type="match status" value="2"/>
</dbReference>
<dbReference type="Proteomes" id="UP000244201">
    <property type="component" value="Chromosome"/>
</dbReference>
<evidence type="ECO:0000259" key="2">
    <source>
        <dbReference type="Pfam" id="PF00582"/>
    </source>
</evidence>
<dbReference type="EMBL" id="CP026304">
    <property type="protein sequence ID" value="AVZ76719.1"/>
    <property type="molecule type" value="Genomic_DNA"/>
</dbReference>
<evidence type="ECO:0000313" key="4">
    <source>
        <dbReference type="Proteomes" id="UP000244201"/>
    </source>
</evidence>
<organism evidence="3 4">
    <name type="scientific">Streptomyces lunaelactis</name>
    <dbReference type="NCBI Taxonomy" id="1535768"/>
    <lineage>
        <taxon>Bacteria</taxon>
        <taxon>Bacillati</taxon>
        <taxon>Actinomycetota</taxon>
        <taxon>Actinomycetes</taxon>
        <taxon>Kitasatosporales</taxon>
        <taxon>Streptomycetaceae</taxon>
        <taxon>Streptomyces</taxon>
    </lineage>
</organism>
<dbReference type="PANTHER" id="PTHR46268:SF6">
    <property type="entry name" value="UNIVERSAL STRESS PROTEIN UP12"/>
    <property type="match status" value="1"/>
</dbReference>
<comment type="similarity">
    <text evidence="1">Belongs to the universal stress protein A family.</text>
</comment>
<dbReference type="PRINTS" id="PR01438">
    <property type="entry name" value="UNVRSLSTRESS"/>
</dbReference>
<feature type="domain" description="UspA" evidence="2">
    <location>
        <begin position="154"/>
        <end position="290"/>
    </location>
</feature>
<accession>A0A2R4TC65</accession>
<dbReference type="KEGG" id="slk:SLUN_35475"/>
<proteinExistence type="inferred from homology"/>
<keyword evidence="4" id="KW-1185">Reference proteome</keyword>
<dbReference type="InterPro" id="IPR006016">
    <property type="entry name" value="UspA"/>
</dbReference>
<gene>
    <name evidence="3" type="ORF">SLUN_35475</name>
</gene>
<dbReference type="InterPro" id="IPR006015">
    <property type="entry name" value="Universal_stress_UspA"/>
</dbReference>